<dbReference type="KEGG" id="gfe:Gferi_14295"/>
<evidence type="ECO:0000256" key="1">
    <source>
        <dbReference type="SAM" id="SignalP"/>
    </source>
</evidence>
<sequence length="163" mass="19205">MKKSIILLISVLLFSMIGCVKTEVEDPENEIEVLIGYIVIEDNNLHFDQVEIVKREDKERMEELDLDESDVPSGYAIINENQERTTYELADKVVYKFTDVYLNFVEESEDDRVYITTKKDEFLKHLGEYNLNDIPLFEQTIPYFIEVQDGKVISIEEKFEYTI</sequence>
<dbReference type="AlphaFoldDB" id="A0A1D8GIA8"/>
<keyword evidence="3" id="KW-1185">Reference proteome</keyword>
<evidence type="ECO:0008006" key="4">
    <source>
        <dbReference type="Google" id="ProtNLM"/>
    </source>
</evidence>
<accession>A0A1D8GIA8</accession>
<gene>
    <name evidence="2" type="ORF">Gferi_14295</name>
</gene>
<evidence type="ECO:0000313" key="2">
    <source>
        <dbReference type="EMBL" id="AOT70639.1"/>
    </source>
</evidence>
<dbReference type="Proteomes" id="UP000095743">
    <property type="component" value="Chromosome"/>
</dbReference>
<feature type="signal peptide" evidence="1">
    <location>
        <begin position="1"/>
        <end position="22"/>
    </location>
</feature>
<dbReference type="OrthoDB" id="2615824at2"/>
<name>A0A1D8GIA8_9FIRM</name>
<keyword evidence="1" id="KW-0732">Signal</keyword>
<proteinExistence type="predicted"/>
<dbReference type="EMBL" id="CP017269">
    <property type="protein sequence ID" value="AOT70639.1"/>
    <property type="molecule type" value="Genomic_DNA"/>
</dbReference>
<dbReference type="RefSeq" id="WP_069977608.1">
    <property type="nucleotide sequence ID" value="NZ_CP017269.1"/>
</dbReference>
<feature type="chain" id="PRO_5009107452" description="DUF4825 domain-containing protein" evidence="1">
    <location>
        <begin position="23"/>
        <end position="163"/>
    </location>
</feature>
<protein>
    <recommendedName>
        <fullName evidence="4">DUF4825 domain-containing protein</fullName>
    </recommendedName>
</protein>
<evidence type="ECO:0000313" key="3">
    <source>
        <dbReference type="Proteomes" id="UP000095743"/>
    </source>
</evidence>
<reference evidence="2 3" key="1">
    <citation type="submission" date="2016-09" db="EMBL/GenBank/DDBJ databases">
        <title>Genomic analysis reveals versatility of anaerobic energy metabolism of Geosporobacter ferrireducens IRF9 of phylum Firmicutes.</title>
        <authorList>
            <person name="Kim S.-J."/>
        </authorList>
    </citation>
    <scope>NUCLEOTIDE SEQUENCE [LARGE SCALE GENOMIC DNA]</scope>
    <source>
        <strain evidence="2 3">IRF9</strain>
    </source>
</reference>
<dbReference type="PROSITE" id="PS51257">
    <property type="entry name" value="PROKAR_LIPOPROTEIN"/>
    <property type="match status" value="1"/>
</dbReference>
<organism evidence="2 3">
    <name type="scientific">Geosporobacter ferrireducens</name>
    <dbReference type="NCBI Taxonomy" id="1424294"/>
    <lineage>
        <taxon>Bacteria</taxon>
        <taxon>Bacillati</taxon>
        <taxon>Bacillota</taxon>
        <taxon>Clostridia</taxon>
        <taxon>Peptostreptococcales</taxon>
        <taxon>Thermotaleaceae</taxon>
        <taxon>Geosporobacter</taxon>
    </lineage>
</organism>